<dbReference type="Pfam" id="PF01075">
    <property type="entry name" value="Glyco_transf_9"/>
    <property type="match status" value="1"/>
</dbReference>
<proteinExistence type="predicted"/>
<dbReference type="Gene3D" id="3.40.50.2000">
    <property type="entry name" value="Glycogen Phosphorylase B"/>
    <property type="match status" value="2"/>
</dbReference>
<dbReference type="GO" id="GO:0008713">
    <property type="term" value="F:ADP-heptose-lipopolysaccharide heptosyltransferase activity"/>
    <property type="evidence" value="ECO:0007669"/>
    <property type="project" value="TreeGrafter"/>
</dbReference>
<name>A0A662ZJB5_9GAMM</name>
<evidence type="ECO:0000313" key="3">
    <source>
        <dbReference type="EMBL" id="SFP46516.1"/>
    </source>
</evidence>
<keyword evidence="2 3" id="KW-0808">Transferase</keyword>
<reference evidence="3 4" key="1">
    <citation type="submission" date="2016-10" db="EMBL/GenBank/DDBJ databases">
        <authorList>
            <person name="Varghese N."/>
            <person name="Submissions S."/>
        </authorList>
    </citation>
    <scope>NUCLEOTIDE SEQUENCE [LARGE SCALE GENOMIC DNA]</scope>
    <source>
        <strain evidence="3 4">DSM 1361</strain>
    </source>
</reference>
<protein>
    <submittedName>
        <fullName evidence="3">Heptosyltransferase I</fullName>
    </submittedName>
</protein>
<evidence type="ECO:0000256" key="1">
    <source>
        <dbReference type="ARBA" id="ARBA00022676"/>
    </source>
</evidence>
<sequence length="350" mass="39019">MPVISEPKNICCLRLSSIGDCINALATIQLIQKQQPQANITWLIGKTESSLMSGIPGINLITYNKKGGLKEYLRIKNILKNQSFDCLLDMQSSLKASLLSLLVKTQKKMGFDKERAMDMQQVFTNIKVKSPDSPHVIDGFMAFAKEIGCTPEKPVWDFHLTDSDYSVANKYKIDKSTVILSPCSSKDYKNWTIVGYIEICRFAISKGLKVAICTGKSKKEKAFADMIIEGCTNTIDKIINLSGKTSLREMLGVIHHAGMVVSPDSAAVHMANALNVPVVGIYAHHNPARVGPCNFMKYAVSVYDTEIRKEHSDVSNLKWRTRVRNKHAMMTITSAEVKKAMNDVIIDYHL</sequence>
<organism evidence="3 4">
    <name type="scientific">Ruminobacter amylophilus</name>
    <dbReference type="NCBI Taxonomy" id="867"/>
    <lineage>
        <taxon>Bacteria</taxon>
        <taxon>Pseudomonadati</taxon>
        <taxon>Pseudomonadota</taxon>
        <taxon>Gammaproteobacteria</taxon>
        <taxon>Aeromonadales</taxon>
        <taxon>Succinivibrionaceae</taxon>
        <taxon>Ruminobacter</taxon>
    </lineage>
</organism>
<gene>
    <name evidence="3" type="ORF">SAMN02910344_01455</name>
</gene>
<dbReference type="InterPro" id="IPR002201">
    <property type="entry name" value="Glyco_trans_9"/>
</dbReference>
<dbReference type="InterPro" id="IPR051199">
    <property type="entry name" value="LPS_LOS_Heptosyltrfase"/>
</dbReference>
<dbReference type="CDD" id="cd03789">
    <property type="entry name" value="GT9_LPS_heptosyltransferase"/>
    <property type="match status" value="1"/>
</dbReference>
<evidence type="ECO:0000256" key="2">
    <source>
        <dbReference type="ARBA" id="ARBA00022679"/>
    </source>
</evidence>
<keyword evidence="4" id="KW-1185">Reference proteome</keyword>
<dbReference type="GO" id="GO:0009244">
    <property type="term" value="P:lipopolysaccharide core region biosynthetic process"/>
    <property type="evidence" value="ECO:0007669"/>
    <property type="project" value="TreeGrafter"/>
</dbReference>
<keyword evidence="1" id="KW-0328">Glycosyltransferase</keyword>
<dbReference type="PANTHER" id="PTHR30160:SF21">
    <property type="entry name" value="LIPOPOLYSACCHARIDE CORE HEPTOSYLTRANSFERASE OPSX"/>
    <property type="match status" value="1"/>
</dbReference>
<dbReference type="EMBL" id="FOXF01000026">
    <property type="protein sequence ID" value="SFP46516.1"/>
    <property type="molecule type" value="Genomic_DNA"/>
</dbReference>
<dbReference type="PANTHER" id="PTHR30160">
    <property type="entry name" value="TETRAACYLDISACCHARIDE 4'-KINASE-RELATED"/>
    <property type="match status" value="1"/>
</dbReference>
<evidence type="ECO:0000313" key="4">
    <source>
        <dbReference type="Proteomes" id="UP000243745"/>
    </source>
</evidence>
<dbReference type="Proteomes" id="UP000243745">
    <property type="component" value="Unassembled WGS sequence"/>
</dbReference>
<accession>A0A662ZJB5</accession>
<dbReference type="GO" id="GO:0005829">
    <property type="term" value="C:cytosol"/>
    <property type="evidence" value="ECO:0007669"/>
    <property type="project" value="TreeGrafter"/>
</dbReference>
<dbReference type="AlphaFoldDB" id="A0A662ZJB5"/>
<dbReference type="SUPFAM" id="SSF53756">
    <property type="entry name" value="UDP-Glycosyltransferase/glycogen phosphorylase"/>
    <property type="match status" value="1"/>
</dbReference>